<feature type="compositionally biased region" description="Polar residues" evidence="1">
    <location>
        <begin position="1"/>
        <end position="11"/>
    </location>
</feature>
<feature type="compositionally biased region" description="Low complexity" evidence="1">
    <location>
        <begin position="35"/>
        <end position="48"/>
    </location>
</feature>
<dbReference type="Proteomes" id="UP000663845">
    <property type="component" value="Unassembled WGS sequence"/>
</dbReference>
<gene>
    <name evidence="2" type="ORF">JYZ213_LOCUS27241</name>
</gene>
<evidence type="ECO:0000313" key="3">
    <source>
        <dbReference type="Proteomes" id="UP000663845"/>
    </source>
</evidence>
<organism evidence="2 3">
    <name type="scientific">Adineta steineri</name>
    <dbReference type="NCBI Taxonomy" id="433720"/>
    <lineage>
        <taxon>Eukaryota</taxon>
        <taxon>Metazoa</taxon>
        <taxon>Spiralia</taxon>
        <taxon>Gnathifera</taxon>
        <taxon>Rotifera</taxon>
        <taxon>Eurotatoria</taxon>
        <taxon>Bdelloidea</taxon>
        <taxon>Adinetida</taxon>
        <taxon>Adinetidae</taxon>
        <taxon>Adineta</taxon>
    </lineage>
</organism>
<reference evidence="2" key="1">
    <citation type="submission" date="2021-02" db="EMBL/GenBank/DDBJ databases">
        <authorList>
            <person name="Nowell W R."/>
        </authorList>
    </citation>
    <scope>NUCLEOTIDE SEQUENCE</scope>
</reference>
<feature type="region of interest" description="Disordered" evidence="1">
    <location>
        <begin position="1"/>
        <end position="49"/>
    </location>
</feature>
<evidence type="ECO:0000313" key="2">
    <source>
        <dbReference type="EMBL" id="CAF1207056.1"/>
    </source>
</evidence>
<evidence type="ECO:0000256" key="1">
    <source>
        <dbReference type="SAM" id="MobiDB-lite"/>
    </source>
</evidence>
<sequence>MENAQSNNSNRHPPHLRGKAIGMWYAQHRRSKHGPQASSQPRPSSSQPVATIELSANEIQRVTEVRQLFNHHQQPPPRKHFKEFLLNINDNAPIDDVEHAVQFEKLHSSFQYFEPLERNSVTDQNLLEDLHKKQR</sequence>
<proteinExistence type="predicted"/>
<feature type="non-terminal residue" evidence="2">
    <location>
        <position position="135"/>
    </location>
</feature>
<protein>
    <submittedName>
        <fullName evidence="2">Uncharacterized protein</fullName>
    </submittedName>
</protein>
<accession>A0A814WUR0</accession>
<name>A0A814WUR0_9BILA</name>
<comment type="caution">
    <text evidence="2">The sequence shown here is derived from an EMBL/GenBank/DDBJ whole genome shotgun (WGS) entry which is preliminary data.</text>
</comment>
<dbReference type="EMBL" id="CAJNOG010000376">
    <property type="protein sequence ID" value="CAF1207056.1"/>
    <property type="molecule type" value="Genomic_DNA"/>
</dbReference>
<dbReference type="AlphaFoldDB" id="A0A814WUR0"/>